<dbReference type="GO" id="GO:0003723">
    <property type="term" value="F:RNA binding"/>
    <property type="evidence" value="ECO:0007669"/>
    <property type="project" value="UniProtKB-UniRule"/>
</dbReference>
<feature type="domain" description="THUMP" evidence="4">
    <location>
        <begin position="44"/>
        <end position="156"/>
    </location>
</feature>
<dbReference type="InterPro" id="IPR054170">
    <property type="entry name" value="RlmL_1st"/>
</dbReference>
<dbReference type="CDD" id="cd11715">
    <property type="entry name" value="THUMP_AdoMetMT"/>
    <property type="match status" value="1"/>
</dbReference>
<dbReference type="PROSITE" id="PS51165">
    <property type="entry name" value="THUMP"/>
    <property type="match status" value="1"/>
</dbReference>
<keyword evidence="3" id="KW-0694">RNA-binding</keyword>
<dbReference type="GO" id="GO:0070043">
    <property type="term" value="F:rRNA (guanine-N7-)-methyltransferase activity"/>
    <property type="evidence" value="ECO:0007669"/>
    <property type="project" value="TreeGrafter"/>
</dbReference>
<reference evidence="5" key="1">
    <citation type="submission" date="2020-01" db="EMBL/GenBank/DDBJ databases">
        <authorList>
            <person name="Meier V. D."/>
            <person name="Meier V D."/>
        </authorList>
    </citation>
    <scope>NUCLEOTIDE SEQUENCE</scope>
    <source>
        <strain evidence="5">HLG_WM_MAG_10</strain>
    </source>
</reference>
<evidence type="ECO:0000256" key="3">
    <source>
        <dbReference type="PROSITE-ProRule" id="PRU00529"/>
    </source>
</evidence>
<keyword evidence="2" id="KW-0808">Transferase</keyword>
<keyword evidence="1" id="KW-0489">Methyltransferase</keyword>
<dbReference type="Pfam" id="PF02926">
    <property type="entry name" value="THUMP"/>
    <property type="match status" value="1"/>
</dbReference>
<dbReference type="PROSITE" id="PS00092">
    <property type="entry name" value="N6_MTASE"/>
    <property type="match status" value="1"/>
</dbReference>
<dbReference type="Pfam" id="PF22020">
    <property type="entry name" value="RlmL_1st"/>
    <property type="match status" value="1"/>
</dbReference>
<dbReference type="SMART" id="SM00981">
    <property type="entry name" value="THUMP"/>
    <property type="match status" value="1"/>
</dbReference>
<dbReference type="Gene3D" id="3.40.50.150">
    <property type="entry name" value="Vaccinia Virus protein VP39"/>
    <property type="match status" value="1"/>
</dbReference>
<dbReference type="InterPro" id="IPR029063">
    <property type="entry name" value="SAM-dependent_MTases_sf"/>
</dbReference>
<dbReference type="InterPro" id="IPR000241">
    <property type="entry name" value="RlmKL-like_Mtase"/>
</dbReference>
<dbReference type="Gene3D" id="3.30.2130.30">
    <property type="match status" value="1"/>
</dbReference>
<name>A0A6S6SVX3_9BACT</name>
<dbReference type="SUPFAM" id="SSF53335">
    <property type="entry name" value="S-adenosyl-L-methionine-dependent methyltransferases"/>
    <property type="match status" value="1"/>
</dbReference>
<proteinExistence type="predicted"/>
<accession>A0A6S6SVX3</accession>
<dbReference type="GO" id="GO:0008990">
    <property type="term" value="F:rRNA (guanine-N2-)-methyltransferase activity"/>
    <property type="evidence" value="ECO:0007669"/>
    <property type="project" value="TreeGrafter"/>
</dbReference>
<dbReference type="Pfam" id="PF01170">
    <property type="entry name" value="UPF0020"/>
    <property type="match status" value="1"/>
</dbReference>
<dbReference type="InterPro" id="IPR004114">
    <property type="entry name" value="THUMP_dom"/>
</dbReference>
<evidence type="ECO:0000256" key="1">
    <source>
        <dbReference type="ARBA" id="ARBA00022603"/>
    </source>
</evidence>
<protein>
    <submittedName>
        <fullName evidence="5">THUMP domain-containing protein</fullName>
    </submittedName>
</protein>
<evidence type="ECO:0000259" key="4">
    <source>
        <dbReference type="PROSITE" id="PS51165"/>
    </source>
</evidence>
<dbReference type="AlphaFoldDB" id="A0A6S6SVX3"/>
<organism evidence="5">
    <name type="scientific">uncultured Aureispira sp</name>
    <dbReference type="NCBI Taxonomy" id="1331704"/>
    <lineage>
        <taxon>Bacteria</taxon>
        <taxon>Pseudomonadati</taxon>
        <taxon>Bacteroidota</taxon>
        <taxon>Saprospiria</taxon>
        <taxon>Saprospirales</taxon>
        <taxon>Saprospiraceae</taxon>
        <taxon>Aureispira</taxon>
        <taxon>environmental samples</taxon>
    </lineage>
</organism>
<dbReference type="PANTHER" id="PTHR47313:SF1">
    <property type="entry name" value="RIBOSOMAL RNA LARGE SUBUNIT METHYLTRANSFERASE K_L"/>
    <property type="match status" value="1"/>
</dbReference>
<sequence length="384" mass="43606">MTNEYIAKTFLGLEGVLEKELQDLGATRTKKLSRAVSFDGDLELLYKANLQLRTALRILHHLDTETVRNQNQLYNFAHSINWLRWFTAKETFAVRAKVIKAPEFNNSTFVALKVKDAIVDQFRRIGGARPSIDKNNPDILIDVIVFKDKCTISIDSSGESLHRRGYRESGHRAPLNEVLAAGMVLLSGWDMNTPLIDPFCGSGTILTEAASYAYNIPPNIKREKFGFASWKNYDSKLWNRIWLEAKVAKRDFEGKIIGSDISPKIIQHAREHVVAAGVDDCIRLSSKEFEFRNIPKGPGTIIANPPYGERMDFADVEVMYQIIGDKLKADCAGYNAWIISSVRNFNRFIGLRPSKKIPLFNGGLECQYMKFEMYQGTKRVDKKE</sequence>
<evidence type="ECO:0000313" key="5">
    <source>
        <dbReference type="EMBL" id="CAA6810132.1"/>
    </source>
</evidence>
<gene>
    <name evidence="5" type="ORF">HELGO_WM36865</name>
</gene>
<dbReference type="InterPro" id="IPR002052">
    <property type="entry name" value="DNA_methylase_N6_adenine_CS"/>
</dbReference>
<evidence type="ECO:0000256" key="2">
    <source>
        <dbReference type="ARBA" id="ARBA00022679"/>
    </source>
</evidence>
<dbReference type="EMBL" id="CACVAQ010000161">
    <property type="protein sequence ID" value="CAA6810132.1"/>
    <property type="molecule type" value="Genomic_DNA"/>
</dbReference>
<dbReference type="PANTHER" id="PTHR47313">
    <property type="entry name" value="RIBOSOMAL RNA LARGE SUBUNIT METHYLTRANSFERASE K/L"/>
    <property type="match status" value="1"/>
</dbReference>